<dbReference type="EMBL" id="PSQE01000003">
    <property type="protein sequence ID" value="RHN65864.1"/>
    <property type="molecule type" value="Genomic_DNA"/>
</dbReference>
<name>A0A396INE2_MEDTR</name>
<dbReference type="Gramene" id="rna13756">
    <property type="protein sequence ID" value="RHN65864.1"/>
    <property type="gene ID" value="gene13756"/>
</dbReference>
<dbReference type="Proteomes" id="UP000265566">
    <property type="component" value="Chromosome 3"/>
</dbReference>
<reference evidence="2" key="1">
    <citation type="journal article" date="2018" name="Nat. Plants">
        <title>Whole-genome landscape of Medicago truncatula symbiotic genes.</title>
        <authorList>
            <person name="Pecrix Y."/>
            <person name="Staton S.E."/>
            <person name="Sallet E."/>
            <person name="Lelandais-Briere C."/>
            <person name="Moreau S."/>
            <person name="Carrere S."/>
            <person name="Blein T."/>
            <person name="Jardinaud M.F."/>
            <person name="Latrasse D."/>
            <person name="Zouine M."/>
            <person name="Zahm M."/>
            <person name="Kreplak J."/>
            <person name="Mayjonade B."/>
            <person name="Satge C."/>
            <person name="Perez M."/>
            <person name="Cauet S."/>
            <person name="Marande W."/>
            <person name="Chantry-Darmon C."/>
            <person name="Lopez-Roques C."/>
            <person name="Bouchez O."/>
            <person name="Berard A."/>
            <person name="Debelle F."/>
            <person name="Munos S."/>
            <person name="Bendahmane A."/>
            <person name="Berges H."/>
            <person name="Niebel A."/>
            <person name="Buitink J."/>
            <person name="Frugier F."/>
            <person name="Benhamed M."/>
            <person name="Crespi M."/>
            <person name="Gouzy J."/>
            <person name="Gamas P."/>
        </authorList>
    </citation>
    <scope>NUCLEOTIDE SEQUENCE [LARGE SCALE GENOMIC DNA]</scope>
    <source>
        <strain evidence="2">cv. Jemalong A17</strain>
    </source>
</reference>
<sequence>MLRMGGRKCLRFYFSGLGEVLTSCLHTHLRDQTPCSSLSKKAFCVFD</sequence>
<proteinExistence type="predicted"/>
<evidence type="ECO:0000313" key="2">
    <source>
        <dbReference type="Proteomes" id="UP000265566"/>
    </source>
</evidence>
<protein>
    <submittedName>
        <fullName evidence="1">Uncharacterized protein</fullName>
    </submittedName>
</protein>
<accession>A0A396INE2</accession>
<comment type="caution">
    <text evidence="1">The sequence shown here is derived from an EMBL/GenBank/DDBJ whole genome shotgun (WGS) entry which is preliminary data.</text>
</comment>
<gene>
    <name evidence="1" type="ORF">MtrunA17_Chr3g0084571</name>
</gene>
<dbReference type="AlphaFoldDB" id="A0A396INE2"/>
<evidence type="ECO:0000313" key="1">
    <source>
        <dbReference type="EMBL" id="RHN65864.1"/>
    </source>
</evidence>
<organism evidence="1 2">
    <name type="scientific">Medicago truncatula</name>
    <name type="common">Barrel medic</name>
    <name type="synonym">Medicago tribuloides</name>
    <dbReference type="NCBI Taxonomy" id="3880"/>
    <lineage>
        <taxon>Eukaryota</taxon>
        <taxon>Viridiplantae</taxon>
        <taxon>Streptophyta</taxon>
        <taxon>Embryophyta</taxon>
        <taxon>Tracheophyta</taxon>
        <taxon>Spermatophyta</taxon>
        <taxon>Magnoliopsida</taxon>
        <taxon>eudicotyledons</taxon>
        <taxon>Gunneridae</taxon>
        <taxon>Pentapetalae</taxon>
        <taxon>rosids</taxon>
        <taxon>fabids</taxon>
        <taxon>Fabales</taxon>
        <taxon>Fabaceae</taxon>
        <taxon>Papilionoideae</taxon>
        <taxon>50 kb inversion clade</taxon>
        <taxon>NPAAA clade</taxon>
        <taxon>Hologalegina</taxon>
        <taxon>IRL clade</taxon>
        <taxon>Trifolieae</taxon>
        <taxon>Medicago</taxon>
    </lineage>
</organism>